<evidence type="ECO:0000313" key="4">
    <source>
        <dbReference type="EMBL" id="CAB4204991.1"/>
    </source>
</evidence>
<dbReference type="EMBL" id="LR796826">
    <property type="protein sequence ID" value="CAB4168553.1"/>
    <property type="molecule type" value="Genomic_DNA"/>
</dbReference>
<proteinExistence type="predicted"/>
<name>A0A6J5PAL5_9CAUD</name>
<accession>A0A6J5PAL5</accession>
<evidence type="ECO:0000313" key="2">
    <source>
        <dbReference type="EMBL" id="CAB4168553.1"/>
    </source>
</evidence>
<sequence>MGEVVDQNWPTFLDILPEKVLTGALEADLETIVVIGMTKEGSLYVGTSQASQAENVFLLEVAKQQIIIDSMTQED</sequence>
<dbReference type="EMBL" id="LR797357">
    <property type="protein sequence ID" value="CAB4204991.1"/>
    <property type="molecule type" value="Genomic_DNA"/>
</dbReference>
<reference evidence="2" key="1">
    <citation type="submission" date="2020-05" db="EMBL/GenBank/DDBJ databases">
        <authorList>
            <person name="Chiriac C."/>
            <person name="Salcher M."/>
            <person name="Ghai R."/>
            <person name="Kavagutti S V."/>
        </authorList>
    </citation>
    <scope>NUCLEOTIDE SEQUENCE</scope>
</reference>
<gene>
    <name evidence="3" type="ORF">UFOVP1292_15</name>
    <name evidence="4" type="ORF">UFOVP1411_6</name>
    <name evidence="1" type="ORF">UFOVP859_80</name>
    <name evidence="2" type="ORF">UFOVP882_79</name>
</gene>
<protein>
    <submittedName>
        <fullName evidence="2">Uncharacterized protein</fullName>
    </submittedName>
</protein>
<evidence type="ECO:0000313" key="1">
    <source>
        <dbReference type="EMBL" id="CAB4168009.1"/>
    </source>
</evidence>
<evidence type="ECO:0000313" key="3">
    <source>
        <dbReference type="EMBL" id="CAB4196411.1"/>
    </source>
</evidence>
<organism evidence="2">
    <name type="scientific">uncultured Caudovirales phage</name>
    <dbReference type="NCBI Taxonomy" id="2100421"/>
    <lineage>
        <taxon>Viruses</taxon>
        <taxon>Duplodnaviria</taxon>
        <taxon>Heunggongvirae</taxon>
        <taxon>Uroviricota</taxon>
        <taxon>Caudoviricetes</taxon>
        <taxon>Peduoviridae</taxon>
        <taxon>Maltschvirus</taxon>
        <taxon>Maltschvirus maltsch</taxon>
    </lineage>
</organism>
<dbReference type="EMBL" id="LR796816">
    <property type="protein sequence ID" value="CAB4168009.1"/>
    <property type="molecule type" value="Genomic_DNA"/>
</dbReference>
<dbReference type="EMBL" id="LR797251">
    <property type="protein sequence ID" value="CAB4196411.1"/>
    <property type="molecule type" value="Genomic_DNA"/>
</dbReference>